<comment type="caution">
    <text evidence="1">The sequence shown here is derived from an EMBL/GenBank/DDBJ whole genome shotgun (WGS) entry which is preliminary data.</text>
</comment>
<proteinExistence type="predicted"/>
<accession>A0A5N4A622</accession>
<name>A0A5N4A622_PHOPY</name>
<dbReference type="EMBL" id="VVIM01000010">
    <property type="protein sequence ID" value="KAB0792765.1"/>
    <property type="molecule type" value="Genomic_DNA"/>
</dbReference>
<dbReference type="InParanoid" id="A0A5N4A622"/>
<reference evidence="1 2" key="1">
    <citation type="journal article" date="2018" name="Elife">
        <title>Firefly genomes illuminate parallel origins of bioluminescence in beetles.</title>
        <authorList>
            <person name="Fallon T.R."/>
            <person name="Lower S.E."/>
            <person name="Chang C.H."/>
            <person name="Bessho-Uehara M."/>
            <person name="Martin G.J."/>
            <person name="Bewick A.J."/>
            <person name="Behringer M."/>
            <person name="Debat H.J."/>
            <person name="Wong I."/>
            <person name="Day J.C."/>
            <person name="Suvorov A."/>
            <person name="Silva C.J."/>
            <person name="Stanger-Hall K.F."/>
            <person name="Hall D.W."/>
            <person name="Schmitz R.J."/>
            <person name="Nelson D.R."/>
            <person name="Lewis S.M."/>
            <person name="Shigenobu S."/>
            <person name="Bybee S.M."/>
            <person name="Larracuente A.M."/>
            <person name="Oba Y."/>
            <person name="Weng J.K."/>
        </authorList>
    </citation>
    <scope>NUCLEOTIDE SEQUENCE [LARGE SCALE GENOMIC DNA]</scope>
    <source>
        <strain evidence="1">1611_PpyrPB1</strain>
        <tissue evidence="1">Whole body</tissue>
    </source>
</reference>
<protein>
    <submittedName>
        <fullName evidence="1">Uncharacterized protein</fullName>
    </submittedName>
</protein>
<dbReference type="AlphaFoldDB" id="A0A5N4A622"/>
<sequence>MDQALMENDLDTTSCMQKMVCYTVRESSNKVSNGLASSKDKIIDGIVTNEWISKLFDGTPVQSAIRSGLDGVNCSNEYSLCKLEQKTFANLVRQFANTINLT</sequence>
<dbReference type="Proteomes" id="UP000327044">
    <property type="component" value="Unassembled WGS sequence"/>
</dbReference>
<gene>
    <name evidence="1" type="ORF">PPYR_14724</name>
</gene>
<organism evidence="1 2">
    <name type="scientific">Photinus pyralis</name>
    <name type="common">Common eastern firefly</name>
    <name type="synonym">Lampyris pyralis</name>
    <dbReference type="NCBI Taxonomy" id="7054"/>
    <lineage>
        <taxon>Eukaryota</taxon>
        <taxon>Metazoa</taxon>
        <taxon>Ecdysozoa</taxon>
        <taxon>Arthropoda</taxon>
        <taxon>Hexapoda</taxon>
        <taxon>Insecta</taxon>
        <taxon>Pterygota</taxon>
        <taxon>Neoptera</taxon>
        <taxon>Endopterygota</taxon>
        <taxon>Coleoptera</taxon>
        <taxon>Polyphaga</taxon>
        <taxon>Elateriformia</taxon>
        <taxon>Elateroidea</taxon>
        <taxon>Lampyridae</taxon>
        <taxon>Lampyrinae</taxon>
        <taxon>Photinus</taxon>
    </lineage>
</organism>
<evidence type="ECO:0000313" key="2">
    <source>
        <dbReference type="Proteomes" id="UP000327044"/>
    </source>
</evidence>
<keyword evidence="2" id="KW-1185">Reference proteome</keyword>
<evidence type="ECO:0000313" key="1">
    <source>
        <dbReference type="EMBL" id="KAB0792765.1"/>
    </source>
</evidence>